<keyword evidence="3" id="KW-0274">FAD</keyword>
<dbReference type="PANTHER" id="PTHR13789">
    <property type="entry name" value="MONOOXYGENASE"/>
    <property type="match status" value="1"/>
</dbReference>
<comment type="similarity">
    <text evidence="1">Belongs to the paxM FAD-dependent monooxygenase family.</text>
</comment>
<evidence type="ECO:0000256" key="5">
    <source>
        <dbReference type="ARBA" id="ARBA00023033"/>
    </source>
</evidence>
<accession>A0A6A6DZI5</accession>
<dbReference type="InterPro" id="IPR036188">
    <property type="entry name" value="FAD/NAD-bd_sf"/>
</dbReference>
<evidence type="ECO:0000256" key="2">
    <source>
        <dbReference type="ARBA" id="ARBA00022630"/>
    </source>
</evidence>
<dbReference type="Proteomes" id="UP000800200">
    <property type="component" value="Unassembled WGS sequence"/>
</dbReference>
<reference evidence="8" key="1">
    <citation type="journal article" date="2020" name="Stud. Mycol.">
        <title>101 Dothideomycetes genomes: a test case for predicting lifestyles and emergence of pathogens.</title>
        <authorList>
            <person name="Haridas S."/>
            <person name="Albert R."/>
            <person name="Binder M."/>
            <person name="Bloem J."/>
            <person name="Labutti K."/>
            <person name="Salamov A."/>
            <person name="Andreopoulos B."/>
            <person name="Baker S."/>
            <person name="Barry K."/>
            <person name="Bills G."/>
            <person name="Bluhm B."/>
            <person name="Cannon C."/>
            <person name="Castanera R."/>
            <person name="Culley D."/>
            <person name="Daum C."/>
            <person name="Ezra D."/>
            <person name="Gonzalez J."/>
            <person name="Henrissat B."/>
            <person name="Kuo A."/>
            <person name="Liang C."/>
            <person name="Lipzen A."/>
            <person name="Lutzoni F."/>
            <person name="Magnuson J."/>
            <person name="Mondo S."/>
            <person name="Nolan M."/>
            <person name="Ohm R."/>
            <person name="Pangilinan J."/>
            <person name="Park H.-J."/>
            <person name="Ramirez L."/>
            <person name="Alfaro M."/>
            <person name="Sun H."/>
            <person name="Tritt A."/>
            <person name="Yoshinaga Y."/>
            <person name="Zwiers L.-H."/>
            <person name="Turgeon B."/>
            <person name="Goodwin S."/>
            <person name="Spatafora J."/>
            <person name="Crous P."/>
            <person name="Grigoriev I."/>
        </authorList>
    </citation>
    <scope>NUCLEOTIDE SEQUENCE</scope>
    <source>
        <strain evidence="8">CBS 207.26</strain>
    </source>
</reference>
<evidence type="ECO:0000313" key="9">
    <source>
        <dbReference type="Proteomes" id="UP000800200"/>
    </source>
</evidence>
<dbReference type="AlphaFoldDB" id="A0A6A6DZI5"/>
<dbReference type="GO" id="GO:0004497">
    <property type="term" value="F:monooxygenase activity"/>
    <property type="evidence" value="ECO:0007669"/>
    <property type="project" value="UniProtKB-KW"/>
</dbReference>
<dbReference type="InterPro" id="IPR002938">
    <property type="entry name" value="FAD-bd"/>
</dbReference>
<evidence type="ECO:0000256" key="4">
    <source>
        <dbReference type="ARBA" id="ARBA00023002"/>
    </source>
</evidence>
<dbReference type="PANTHER" id="PTHR13789:SF215">
    <property type="entry name" value="FAD-BINDING DOMAIN-CONTAINING PROTEIN-RELATED"/>
    <property type="match status" value="1"/>
</dbReference>
<evidence type="ECO:0000256" key="6">
    <source>
        <dbReference type="SAM" id="SignalP"/>
    </source>
</evidence>
<keyword evidence="9" id="KW-1185">Reference proteome</keyword>
<keyword evidence="5" id="KW-0503">Monooxygenase</keyword>
<feature type="domain" description="FAD-binding" evidence="7">
    <location>
        <begin position="4"/>
        <end position="327"/>
    </location>
</feature>
<gene>
    <name evidence="8" type="ORF">K469DRAFT_783974</name>
</gene>
<feature type="signal peptide" evidence="6">
    <location>
        <begin position="1"/>
        <end position="18"/>
    </location>
</feature>
<name>A0A6A6DZI5_9PEZI</name>
<sequence length="420" mass="47002">MPLNVIVIGAGIAGLTAATSLCKSGHSVQIFEKSSFKTEVGAALNLMPNGAIVLAKLGFDFKRALVGRHQRLETVNGVNLEPLTHINLTNVEKDYGGHMQSVLRADLHSELLLLSQRAPNPAALHLGSPVKRVDSTEGKVELQSGEVHTADLIIAADGSHSVCRSEVLGYDQPPTESGNNAFRFLIRTEMIEDLDEIKKLIPGRVPGATIFADVNDKLKTRHLAWYDCHGGALQNFVGIYPAVQHVEDMDHKTMLLEQFQHFHPRIVNLLKLADDVRVWPLRFDEPLERYTRGRLVLIGDAAHTMLPFSGQGANQGIEGAGILGEMFQDVDAVDVPERVKEFEEMRKKRITTIKLLSRIRFGRENDAAYSNIKHDEIDPKDIPRSFHERLLFEWRHNIFDEFRERQKATSLGNRHAVQSV</sequence>
<dbReference type="Pfam" id="PF01494">
    <property type="entry name" value="FAD_binding_3"/>
    <property type="match status" value="1"/>
</dbReference>
<dbReference type="SUPFAM" id="SSF51905">
    <property type="entry name" value="FAD/NAD(P)-binding domain"/>
    <property type="match status" value="1"/>
</dbReference>
<dbReference type="Gene3D" id="3.50.50.60">
    <property type="entry name" value="FAD/NAD(P)-binding domain"/>
    <property type="match status" value="1"/>
</dbReference>
<dbReference type="InterPro" id="IPR050493">
    <property type="entry name" value="FAD-dep_Monooxygenase_BioMet"/>
</dbReference>
<evidence type="ECO:0000256" key="1">
    <source>
        <dbReference type="ARBA" id="ARBA00007992"/>
    </source>
</evidence>
<keyword evidence="6" id="KW-0732">Signal</keyword>
<evidence type="ECO:0000259" key="7">
    <source>
        <dbReference type="Pfam" id="PF01494"/>
    </source>
</evidence>
<protein>
    <submittedName>
        <fullName evidence="8">Putative salicylate hydroxylase</fullName>
    </submittedName>
</protein>
<evidence type="ECO:0000313" key="8">
    <source>
        <dbReference type="EMBL" id="KAF2184185.1"/>
    </source>
</evidence>
<feature type="chain" id="PRO_5025639452" evidence="6">
    <location>
        <begin position="19"/>
        <end position="420"/>
    </location>
</feature>
<evidence type="ECO:0000256" key="3">
    <source>
        <dbReference type="ARBA" id="ARBA00022827"/>
    </source>
</evidence>
<keyword evidence="2" id="KW-0285">Flavoprotein</keyword>
<dbReference type="GO" id="GO:0071949">
    <property type="term" value="F:FAD binding"/>
    <property type="evidence" value="ECO:0007669"/>
    <property type="project" value="InterPro"/>
</dbReference>
<organism evidence="8 9">
    <name type="scientific">Zopfia rhizophila CBS 207.26</name>
    <dbReference type="NCBI Taxonomy" id="1314779"/>
    <lineage>
        <taxon>Eukaryota</taxon>
        <taxon>Fungi</taxon>
        <taxon>Dikarya</taxon>
        <taxon>Ascomycota</taxon>
        <taxon>Pezizomycotina</taxon>
        <taxon>Dothideomycetes</taxon>
        <taxon>Dothideomycetes incertae sedis</taxon>
        <taxon>Zopfiaceae</taxon>
        <taxon>Zopfia</taxon>
    </lineage>
</organism>
<dbReference type="EMBL" id="ML994639">
    <property type="protein sequence ID" value="KAF2184185.1"/>
    <property type="molecule type" value="Genomic_DNA"/>
</dbReference>
<dbReference type="OrthoDB" id="9993796at2759"/>
<proteinExistence type="inferred from homology"/>
<dbReference type="PRINTS" id="PR00420">
    <property type="entry name" value="RNGMNOXGNASE"/>
</dbReference>
<keyword evidence="4" id="KW-0560">Oxidoreductase</keyword>